<dbReference type="InterPro" id="IPR008160">
    <property type="entry name" value="Collagen"/>
</dbReference>
<accession>A0A8S5PYN4</accession>
<dbReference type="Gene3D" id="2.150.10.10">
    <property type="entry name" value="Serralysin-like metalloprotease, C-terminal"/>
    <property type="match status" value="2"/>
</dbReference>
<evidence type="ECO:0000256" key="3">
    <source>
        <dbReference type="SAM" id="MobiDB-lite"/>
    </source>
</evidence>
<sequence length="915" mass="96423">MLVFRITGQKIDLERREVVADEQVAFVNLLFLFTPEWEQIDKVAQFKQCENVYNVHIGKGNVAQCTLPAEITNGQTSISIFGYHDQVRATTASLEFRVCRSGFSDSGSVPIPPTPDLYAQLLKKIDGKIASLHDGKDGKDGENGKSAYEIAVQNGYDGTESDWLESLKGQKGDTGEPGADGAKGDPGEKGDHGEPGAPGAKGERGEKGEKGDDGTPGKNGVNGKDGANGINGKDGVDGYSPIATVTETDAGATITITDKNGTTTATVKKGVGEKTAENGEIFNSYEGDFKNIASGEYSHAEGKRTKALLGPSHAEGNGCVASGSTSHAEGYETTASGNFSHVEGFKTIVSGDYSHAEGYSTTASGNYSHAEGSVTKAIGMVSHAEGHSTTASGSSSHAEGDLTVASGDCSHAEGQGTIATGNYQHVSGKYNVEDTENKYAFIIGNGTSDTARSNAFAIDWNGKIYVNNATDGVDVSDVYYNINELQSRFDDTCSAKTVYVDAANGSDTQDGSTQANALQTLDNALRRVQYAGKAMIYLAAGTYTVPDKTLTLLGRDVRIYGDTAATTILQGNLVCENSFLLMRRVTIDSTDSTTANPTENTITLQYRSAIRMVDCTINTAGKNAINITEMSNANFVGTTFRGASQYAVNVRGLSDAKIYTCTDETTKGVHAGGGSIVYINNATGASFPYTNDSNEMVFVNGQQVLPQPCSIQFRHGKGKFTATANGTNIMWQYGGKEAQGNSCTFDVKSDNGLITLECDTIESFAIQNDAANKMDLSDLGGKITNTLRLNDCTNITGDLSDLGGKITNWLSLSGCPNITGDLSNLGGKITSILNLSNCSNITGVYSGTKYPEKLWISNTAITSADMDTNLINFAASGVKSGQFTAARMKRTAASDDAVATLVANGWTVSGLTKEG</sequence>
<feature type="compositionally biased region" description="Basic and acidic residues" evidence="3">
    <location>
        <begin position="201"/>
        <end position="215"/>
    </location>
</feature>
<dbReference type="SUPFAM" id="SSF51126">
    <property type="entry name" value="Pectin lyase-like"/>
    <property type="match status" value="1"/>
</dbReference>
<protein>
    <submittedName>
        <fullName evidence="4">YadA-like protein</fullName>
    </submittedName>
</protein>
<dbReference type="GO" id="GO:0019058">
    <property type="term" value="P:viral life cycle"/>
    <property type="evidence" value="ECO:0007669"/>
    <property type="project" value="UniProtKB-ARBA"/>
</dbReference>
<name>A0A8S5PYN4_9CAUD</name>
<dbReference type="CDD" id="cd12820">
    <property type="entry name" value="LbR_YadA-like"/>
    <property type="match status" value="1"/>
</dbReference>
<proteinExistence type="predicted"/>
<feature type="region of interest" description="Disordered" evidence="3">
    <location>
        <begin position="160"/>
        <end position="236"/>
    </location>
</feature>
<reference evidence="4" key="1">
    <citation type="journal article" date="2021" name="Proc. Natl. Acad. Sci. U.S.A.">
        <title>A Catalog of Tens of Thousands of Viruses from Human Metagenomes Reveals Hidden Associations with Chronic Diseases.</title>
        <authorList>
            <person name="Tisza M.J."/>
            <person name="Buck C.B."/>
        </authorList>
    </citation>
    <scope>NUCLEOTIDE SEQUENCE</scope>
    <source>
        <strain evidence="4">Ct4tH12</strain>
    </source>
</reference>
<dbReference type="GO" id="GO:0044423">
    <property type="term" value="C:virion component"/>
    <property type="evidence" value="ECO:0007669"/>
    <property type="project" value="UniProtKB-KW"/>
</dbReference>
<dbReference type="InterPro" id="IPR011050">
    <property type="entry name" value="Pectin_lyase_fold/virulence"/>
</dbReference>
<feature type="region of interest" description="Disordered" evidence="3">
    <location>
        <begin position="384"/>
        <end position="403"/>
    </location>
</feature>
<evidence type="ECO:0000313" key="4">
    <source>
        <dbReference type="EMBL" id="DAE11517.1"/>
    </source>
</evidence>
<dbReference type="InterPro" id="IPR011049">
    <property type="entry name" value="Serralysin-like_metalloprot_C"/>
</dbReference>
<dbReference type="Pfam" id="PF01391">
    <property type="entry name" value="Collagen"/>
    <property type="match status" value="1"/>
</dbReference>
<feature type="compositionally biased region" description="Basic and acidic residues" evidence="3">
    <location>
        <begin position="182"/>
        <end position="194"/>
    </location>
</feature>
<dbReference type="GO" id="GO:0051701">
    <property type="term" value="P:biological process involved in interaction with host"/>
    <property type="evidence" value="ECO:0007669"/>
    <property type="project" value="UniProtKB-ARBA"/>
</dbReference>
<dbReference type="SUPFAM" id="SSF101967">
    <property type="entry name" value="Adhesin YadA, collagen-binding domain"/>
    <property type="match status" value="2"/>
</dbReference>
<feature type="compositionally biased region" description="Low complexity" evidence="3">
    <location>
        <begin position="387"/>
        <end position="397"/>
    </location>
</feature>
<dbReference type="PANTHER" id="PTHR24637">
    <property type="entry name" value="COLLAGEN"/>
    <property type="match status" value="1"/>
</dbReference>
<evidence type="ECO:0000256" key="1">
    <source>
        <dbReference type="ARBA" id="ARBA00004328"/>
    </source>
</evidence>
<keyword evidence="2" id="KW-0946">Virion</keyword>
<dbReference type="EMBL" id="BK015534">
    <property type="protein sequence ID" value="DAE11517.1"/>
    <property type="molecule type" value="Genomic_DNA"/>
</dbReference>
<evidence type="ECO:0000256" key="2">
    <source>
        <dbReference type="ARBA" id="ARBA00022844"/>
    </source>
</evidence>
<comment type="subcellular location">
    <subcellularLocation>
        <location evidence="1">Virion</location>
    </subcellularLocation>
</comment>
<organism evidence="4">
    <name type="scientific">Myoviridae sp. ct4tH12</name>
    <dbReference type="NCBI Taxonomy" id="2825031"/>
    <lineage>
        <taxon>Viruses</taxon>
        <taxon>Duplodnaviria</taxon>
        <taxon>Heunggongvirae</taxon>
        <taxon>Uroviricota</taxon>
        <taxon>Caudoviricetes</taxon>
    </lineage>
</organism>